<dbReference type="GO" id="GO:0043531">
    <property type="term" value="F:ADP binding"/>
    <property type="evidence" value="ECO:0007669"/>
    <property type="project" value="InterPro"/>
</dbReference>
<dbReference type="InterPro" id="IPR042197">
    <property type="entry name" value="Apaf_helical"/>
</dbReference>
<dbReference type="CDD" id="cd15831">
    <property type="entry name" value="BTAD"/>
    <property type="match status" value="1"/>
</dbReference>
<dbReference type="SMART" id="SM00382">
    <property type="entry name" value="AAA"/>
    <property type="match status" value="1"/>
</dbReference>
<dbReference type="AlphaFoldDB" id="A0A3M8TEP2"/>
<dbReference type="Proteomes" id="UP000275401">
    <property type="component" value="Unassembled WGS sequence"/>
</dbReference>
<dbReference type="Gene3D" id="3.40.50.300">
    <property type="entry name" value="P-loop containing nucleotide triphosphate hydrolases"/>
    <property type="match status" value="1"/>
</dbReference>
<dbReference type="SMART" id="SM00862">
    <property type="entry name" value="Trans_reg_C"/>
    <property type="match status" value="1"/>
</dbReference>
<dbReference type="InterPro" id="IPR051677">
    <property type="entry name" value="AfsR-DnrI-RedD_regulator"/>
</dbReference>
<keyword evidence="2" id="KW-0902">Two-component regulatory system</keyword>
<evidence type="ECO:0000256" key="4">
    <source>
        <dbReference type="ARBA" id="ARBA00023125"/>
    </source>
</evidence>
<dbReference type="Pfam" id="PF00486">
    <property type="entry name" value="Trans_reg_C"/>
    <property type="match status" value="1"/>
</dbReference>
<dbReference type="SMART" id="SM01043">
    <property type="entry name" value="BTAD"/>
    <property type="match status" value="1"/>
</dbReference>
<dbReference type="InterPro" id="IPR016032">
    <property type="entry name" value="Sig_transdc_resp-reg_C-effctor"/>
</dbReference>
<protein>
    <recommendedName>
        <fullName evidence="7">OmpR/PhoB-type domain-containing protein</fullName>
    </recommendedName>
</protein>
<dbReference type="PANTHER" id="PTHR35807">
    <property type="entry name" value="TRANSCRIPTIONAL REGULATOR REDD-RELATED"/>
    <property type="match status" value="1"/>
</dbReference>
<organism evidence="8 9">
    <name type="scientific">Streptomyces botrytidirepellens</name>
    <dbReference type="NCBI Taxonomy" id="2486417"/>
    <lineage>
        <taxon>Bacteria</taxon>
        <taxon>Bacillati</taxon>
        <taxon>Actinomycetota</taxon>
        <taxon>Actinomycetes</taxon>
        <taxon>Kitasatosporales</taxon>
        <taxon>Streptomycetaceae</taxon>
        <taxon>Streptomyces</taxon>
    </lineage>
</organism>
<evidence type="ECO:0000313" key="9">
    <source>
        <dbReference type="Proteomes" id="UP000275401"/>
    </source>
</evidence>
<dbReference type="InterPro" id="IPR005158">
    <property type="entry name" value="BTAD"/>
</dbReference>
<feature type="DNA-binding region" description="OmpR/PhoB-type" evidence="6">
    <location>
        <begin position="1"/>
        <end position="93"/>
    </location>
</feature>
<dbReference type="RefSeq" id="WP_123107123.1">
    <property type="nucleotide sequence ID" value="NZ_RIBZ01000790.1"/>
</dbReference>
<comment type="similarity">
    <text evidence="1">Belongs to the AfsR/DnrI/RedD regulatory family.</text>
</comment>
<keyword evidence="9" id="KW-1185">Reference proteome</keyword>
<dbReference type="InterPro" id="IPR003593">
    <property type="entry name" value="AAA+_ATPase"/>
</dbReference>
<evidence type="ECO:0000259" key="7">
    <source>
        <dbReference type="PROSITE" id="PS51755"/>
    </source>
</evidence>
<dbReference type="SUPFAM" id="SSF46894">
    <property type="entry name" value="C-terminal effector domain of the bipartite response regulators"/>
    <property type="match status" value="1"/>
</dbReference>
<evidence type="ECO:0000256" key="6">
    <source>
        <dbReference type="PROSITE-ProRule" id="PRU01091"/>
    </source>
</evidence>
<dbReference type="SUPFAM" id="SSF52540">
    <property type="entry name" value="P-loop containing nucleoside triphosphate hydrolases"/>
    <property type="match status" value="1"/>
</dbReference>
<evidence type="ECO:0000256" key="2">
    <source>
        <dbReference type="ARBA" id="ARBA00023012"/>
    </source>
</evidence>
<accession>A0A3M8TEP2</accession>
<dbReference type="InterPro" id="IPR001867">
    <property type="entry name" value="OmpR/PhoB-type_DNA-bd"/>
</dbReference>
<dbReference type="Gene3D" id="1.25.40.10">
    <property type="entry name" value="Tetratricopeptide repeat domain"/>
    <property type="match status" value="1"/>
</dbReference>
<dbReference type="GO" id="GO:0000160">
    <property type="term" value="P:phosphorelay signal transduction system"/>
    <property type="evidence" value="ECO:0007669"/>
    <property type="project" value="UniProtKB-KW"/>
</dbReference>
<evidence type="ECO:0000256" key="3">
    <source>
        <dbReference type="ARBA" id="ARBA00023015"/>
    </source>
</evidence>
<feature type="domain" description="OmpR/PhoB-type" evidence="7">
    <location>
        <begin position="1"/>
        <end position="93"/>
    </location>
</feature>
<proteinExistence type="inferred from homology"/>
<dbReference type="Gene3D" id="1.10.8.430">
    <property type="entry name" value="Helical domain of apoptotic protease-activating factors"/>
    <property type="match status" value="1"/>
</dbReference>
<gene>
    <name evidence="8" type="ORF">EEJ42_40375</name>
</gene>
<dbReference type="InterPro" id="IPR036388">
    <property type="entry name" value="WH-like_DNA-bd_sf"/>
</dbReference>
<name>A0A3M8TEP2_9ACTN</name>
<keyword evidence="3" id="KW-0805">Transcription regulation</keyword>
<dbReference type="PROSITE" id="PS51755">
    <property type="entry name" value="OMPR_PHOB"/>
    <property type="match status" value="1"/>
</dbReference>
<evidence type="ECO:0000313" key="8">
    <source>
        <dbReference type="EMBL" id="RNF91573.1"/>
    </source>
</evidence>
<dbReference type="GO" id="GO:0003677">
    <property type="term" value="F:DNA binding"/>
    <property type="evidence" value="ECO:0007669"/>
    <property type="project" value="UniProtKB-UniRule"/>
</dbReference>
<dbReference type="SUPFAM" id="SSF48452">
    <property type="entry name" value="TPR-like"/>
    <property type="match status" value="1"/>
</dbReference>
<dbReference type="Gene3D" id="1.10.10.10">
    <property type="entry name" value="Winged helix-like DNA-binding domain superfamily/Winged helix DNA-binding domain"/>
    <property type="match status" value="1"/>
</dbReference>
<keyword evidence="4 6" id="KW-0238">DNA-binding</keyword>
<dbReference type="PANTHER" id="PTHR35807:SF1">
    <property type="entry name" value="TRANSCRIPTIONAL REGULATOR REDD"/>
    <property type="match status" value="1"/>
</dbReference>
<dbReference type="EMBL" id="RIBZ01000790">
    <property type="protein sequence ID" value="RNF91573.1"/>
    <property type="molecule type" value="Genomic_DNA"/>
</dbReference>
<keyword evidence="5" id="KW-0804">Transcription</keyword>
<dbReference type="InterPro" id="IPR027417">
    <property type="entry name" value="P-loop_NTPase"/>
</dbReference>
<comment type="caution">
    <text evidence="8">The sequence shown here is derived from an EMBL/GenBank/DDBJ whole genome shotgun (WGS) entry which is preliminary data.</text>
</comment>
<dbReference type="PRINTS" id="PR00364">
    <property type="entry name" value="DISEASERSIST"/>
</dbReference>
<reference evidence="8 9" key="1">
    <citation type="submission" date="2018-11" db="EMBL/GenBank/DDBJ databases">
        <title>The Potential of Streptomyces as Biocontrol Agents against the Tomato grey mould, Botrytis cinerea (Gray mold) Frontiers in Microbiology.</title>
        <authorList>
            <person name="Li D."/>
        </authorList>
    </citation>
    <scope>NUCLEOTIDE SEQUENCE [LARGE SCALE GENOMIC DNA]</scope>
    <source>
        <strain evidence="8 9">NEAU-LD23</strain>
    </source>
</reference>
<evidence type="ECO:0000256" key="1">
    <source>
        <dbReference type="ARBA" id="ARBA00005820"/>
    </source>
</evidence>
<dbReference type="InterPro" id="IPR011990">
    <property type="entry name" value="TPR-like_helical_dom_sf"/>
</dbReference>
<evidence type="ECO:0000256" key="5">
    <source>
        <dbReference type="ARBA" id="ARBA00023163"/>
    </source>
</evidence>
<dbReference type="GO" id="GO:0006355">
    <property type="term" value="P:regulation of DNA-templated transcription"/>
    <property type="evidence" value="ECO:0007669"/>
    <property type="project" value="InterPro"/>
</dbReference>
<dbReference type="Pfam" id="PF03704">
    <property type="entry name" value="BTAD"/>
    <property type="match status" value="1"/>
</dbReference>
<sequence length="611" mass="66180">MQFSVLGPLIATTATGSVPLGPHKQQLLLAALLCRPDQVVSVDHLVDALWNEDPPKSAAKNIQVYVHHLRRTLAAADETARVVHQRPGYRLAIDPEKIDTVRFEHTVDLARRAATAGDPARVDRLTGDAMALWRGRPFTGLEGPALLEDEAARLEERRLSALEVLFTARLGLGLYHEVLEEVEPLILAHPYREQLRAQYMQALHGVGRQSDALIAFDDARRLFSLELGLEPGTVLRRLQQDILAGTSPTPAPRDSLCATPPQAAAPAGRDTAAVQLPPGLADFTGRRRELADLFPDVQAHTAEAPAPWQITLITGRPGVGKSSLAVAAAHAAEGAFPGGRYYVDLMDPQGRPKDASQALAELLQELDHAAPPLCELSELLWRYRAHADDAEPALVVLDNATSASQVRPLLPNSPVFTTLVTSCTPLAGLDGAHVVELDPLPPEDSLALLRRIVGAQRVADEPGAARRIVEACEGLPLALRIAGGRLAAHRRWPMAGLADALESPDRLDEFAVGDVDLRKRLMRGYASAGEADWSAVRLLAHEGEFSFREALHRLGAGPTEARRVLGRLLDAQLIGFAPDPGPDGHCRFRLPRLVLDLARDQMRADVELLGL</sequence>